<protein>
    <recommendedName>
        <fullName evidence="1">PIN domain-containing protein</fullName>
    </recommendedName>
</protein>
<accession>A0ABX3XA28</accession>
<organism evidence="2 3">
    <name type="scientific">Bradyrhizobium canariense</name>
    <dbReference type="NCBI Taxonomy" id="255045"/>
    <lineage>
        <taxon>Bacteria</taxon>
        <taxon>Pseudomonadati</taxon>
        <taxon>Pseudomonadota</taxon>
        <taxon>Alphaproteobacteria</taxon>
        <taxon>Hyphomicrobiales</taxon>
        <taxon>Nitrobacteraceae</taxon>
        <taxon>Bradyrhizobium</taxon>
    </lineage>
</organism>
<evidence type="ECO:0000259" key="1">
    <source>
        <dbReference type="Pfam" id="PF20698"/>
    </source>
</evidence>
<dbReference type="EMBL" id="NAFK01000122">
    <property type="protein sequence ID" value="OSJ34538.1"/>
    <property type="molecule type" value="Genomic_DNA"/>
</dbReference>
<keyword evidence="3" id="KW-1185">Reference proteome</keyword>
<dbReference type="Pfam" id="PF20698">
    <property type="entry name" value="PIN-TPR-GreABC"/>
    <property type="match status" value="1"/>
</dbReference>
<sequence>MTVSASTQIPKTSDFAVFQRQCKVLFEHILNDPNVEEFGTSGQAQKGIDLLGRRRAHGLDHWVGIQCKLTIKSAKLKSGKKSVVEVEGTSALSFDPALKELIIVTTAANDGALQREAAQFTDRQAKLGREFTVQVWGWETLCTHILRYEVALKAFMPDAFPHLDRVIRGQDKLIEDVSGVIVAQHSLAADQSSMRATLLRIERTTASIARQAVWDDRSVDTLLDRQIDQFRDMIDAGRPRTASNLLEGLWRDLPVGVEGRIRFRIKANIAACLVRLGEERKAAETYLEAYNHAPTDPKAVSLRVLAHLLLGQPEEALAFGRDAFTGAPDQGPLVAYMMTAAKLVPNEADNALSMITDTVADDPTVALAKLDYLRSRREPKIWWDFARDRHRRYPKNENLARAAAEARIDEAARSVETNQRRALERELRTQVTDAVAVLEQMRGKFANSEAAWDDNRTSLSVNLAIGLRLLRRHDEAKKVLEAALSEAANDQNLQEALLTISMESGDGAAARRALASLPGTRDAIMARLQLAANDENWPAILSLPEEVSLSSLETQDRALCEAATLLAQVKLGQIKDAKDAAAALLEKYPDEPIVPTVLYEAARHLGDGIWSTELFLVAFANRDRLNAGGRSMLARSAELLDDAERLIELLNGYVDVDHDSADLRSLARAFVNAPVRQASISFIHALPSDLSSQAFYARAVGSIHFNRGDLAAAVGFFQKALSSDSADGTSHLGLINTWLRQDRRDLVHSHLESMDLKALRGSAAAKMSLAQILVAFNFTERGLSFGYDLAISNRNDMRTVMLYIGLILPDTTGALIPSVGPTVAVDCWLKAERIDGRTITFVIDDDPRRNETDHFSSVHPFARLFLGQVKDASVISTPVIGSVETWRVVEIKHKYLALLHEFIETLPSRFPDAKGFYRFETSEHDVSSVLAEVKRLGEQGEQIFRHYVDDGYPLALAASLRGKCAVEFAGHVIERGGSIRACIGTNEERVAALRFIRAARSRGIVLDTYTAWVAEQVDLLIPLKALFPRVAVPQSSIDDLRKWQKRLEPENDEPIMTIGYADGQHFREEISSDRLREGAARVANGIRTICAELDVLPAAAPGAPSQFELKLRDIGDYGFLDPVYVSSSENLLLVSDDMQYRTIARDIHGLEGVWLQSVLMVAHELGFLNIKGYAAAVYRLTAQKHGHVTLNAQVLVEIVLQDESAELDKLRIAGAFIGNETADVESHFKVTWDFVNHIWSINLPYLQKATATSIMLDRLVGMIARFGVIDETYGKLIKLSRTQTLRDYLVSWARGHFIKIK</sequence>
<gene>
    <name evidence="2" type="ORF">BST63_03455</name>
</gene>
<dbReference type="SUPFAM" id="SSF48452">
    <property type="entry name" value="TPR-like"/>
    <property type="match status" value="1"/>
</dbReference>
<proteinExistence type="predicted"/>
<name>A0ABX3XA28_9BRAD</name>
<feature type="domain" description="PIN" evidence="1">
    <location>
        <begin position="1005"/>
        <end position="1145"/>
    </location>
</feature>
<comment type="caution">
    <text evidence="2">The sequence shown here is derived from an EMBL/GenBank/DDBJ whole genome shotgun (WGS) entry which is preliminary data.</text>
</comment>
<dbReference type="InterPro" id="IPR019734">
    <property type="entry name" value="TPR_rpt"/>
</dbReference>
<evidence type="ECO:0000313" key="2">
    <source>
        <dbReference type="EMBL" id="OSJ34538.1"/>
    </source>
</evidence>
<dbReference type="RefSeq" id="WP_085383443.1">
    <property type="nucleotide sequence ID" value="NZ_NAFJ01000103.1"/>
</dbReference>
<evidence type="ECO:0000313" key="3">
    <source>
        <dbReference type="Proteomes" id="UP000193884"/>
    </source>
</evidence>
<dbReference type="InterPro" id="IPR011990">
    <property type="entry name" value="TPR-like_helical_dom_sf"/>
</dbReference>
<reference evidence="2 3" key="1">
    <citation type="submission" date="2017-03" db="EMBL/GenBank/DDBJ databases">
        <title>Whole genome sequences of fourteen strains of Bradyrhizobium canariense and one strain of Bradyrhizobium japonicum isolated from Lupinus (Papilionoideae: Genisteae) species in Algeria.</title>
        <authorList>
            <person name="Crovadore J."/>
            <person name="Chekireb D."/>
            <person name="Brachmann A."/>
            <person name="Chablais R."/>
            <person name="Cochard B."/>
            <person name="Lefort F."/>
        </authorList>
    </citation>
    <scope>NUCLEOTIDE SEQUENCE [LARGE SCALE GENOMIC DNA]</scope>
    <source>
        <strain evidence="2 3">UBMAN05</strain>
    </source>
</reference>
<dbReference type="Gene3D" id="1.25.40.10">
    <property type="entry name" value="Tetratricopeptide repeat domain"/>
    <property type="match status" value="2"/>
</dbReference>
<dbReference type="SMART" id="SM00028">
    <property type="entry name" value="TPR"/>
    <property type="match status" value="3"/>
</dbReference>
<dbReference type="Proteomes" id="UP000193884">
    <property type="component" value="Unassembled WGS sequence"/>
</dbReference>
<dbReference type="InterPro" id="IPR048987">
    <property type="entry name" value="PIN-TPR-GreABC"/>
</dbReference>